<gene>
    <name evidence="1" type="ORF">ASPWEDRAFT_41607</name>
</gene>
<accession>A0A1L9RFP2</accession>
<feature type="non-terminal residue" evidence="1">
    <location>
        <position position="65"/>
    </location>
</feature>
<dbReference type="AlphaFoldDB" id="A0A1L9RFP2"/>
<dbReference type="Proteomes" id="UP000184383">
    <property type="component" value="Unassembled WGS sequence"/>
</dbReference>
<sequence>MDEKHRPNHDLQCRDRRDFGAKLVEKIAQIGAILHHGLAALAATHPILISNLRGKGTAIYIAFVP</sequence>
<keyword evidence="2" id="KW-1185">Reference proteome</keyword>
<evidence type="ECO:0000313" key="2">
    <source>
        <dbReference type="Proteomes" id="UP000184383"/>
    </source>
</evidence>
<name>A0A1L9RFP2_ASPWE</name>
<dbReference type="EMBL" id="KV878213">
    <property type="protein sequence ID" value="OJJ33742.1"/>
    <property type="molecule type" value="Genomic_DNA"/>
</dbReference>
<reference evidence="2" key="1">
    <citation type="journal article" date="2017" name="Genome Biol.">
        <title>Comparative genomics reveals high biological diversity and specific adaptations in the industrially and medically important fungal genus Aspergillus.</title>
        <authorList>
            <person name="de Vries R.P."/>
            <person name="Riley R."/>
            <person name="Wiebenga A."/>
            <person name="Aguilar-Osorio G."/>
            <person name="Amillis S."/>
            <person name="Uchima C.A."/>
            <person name="Anderluh G."/>
            <person name="Asadollahi M."/>
            <person name="Askin M."/>
            <person name="Barry K."/>
            <person name="Battaglia E."/>
            <person name="Bayram O."/>
            <person name="Benocci T."/>
            <person name="Braus-Stromeyer S.A."/>
            <person name="Caldana C."/>
            <person name="Canovas D."/>
            <person name="Cerqueira G.C."/>
            <person name="Chen F."/>
            <person name="Chen W."/>
            <person name="Choi C."/>
            <person name="Clum A."/>
            <person name="Dos Santos R.A."/>
            <person name="Damasio A.R."/>
            <person name="Diallinas G."/>
            <person name="Emri T."/>
            <person name="Fekete E."/>
            <person name="Flipphi M."/>
            <person name="Freyberg S."/>
            <person name="Gallo A."/>
            <person name="Gournas C."/>
            <person name="Habgood R."/>
            <person name="Hainaut M."/>
            <person name="Harispe M.L."/>
            <person name="Henrissat B."/>
            <person name="Hilden K.S."/>
            <person name="Hope R."/>
            <person name="Hossain A."/>
            <person name="Karabika E."/>
            <person name="Karaffa L."/>
            <person name="Karanyi Z."/>
            <person name="Krasevec N."/>
            <person name="Kuo A."/>
            <person name="Kusch H."/>
            <person name="LaButti K."/>
            <person name="Lagendijk E.L."/>
            <person name="Lapidus A."/>
            <person name="Levasseur A."/>
            <person name="Lindquist E."/>
            <person name="Lipzen A."/>
            <person name="Logrieco A.F."/>
            <person name="MacCabe A."/>
            <person name="Maekelae M.R."/>
            <person name="Malavazi I."/>
            <person name="Melin P."/>
            <person name="Meyer V."/>
            <person name="Mielnichuk N."/>
            <person name="Miskei M."/>
            <person name="Molnar A.P."/>
            <person name="Mule G."/>
            <person name="Ngan C.Y."/>
            <person name="Orejas M."/>
            <person name="Orosz E."/>
            <person name="Ouedraogo J.P."/>
            <person name="Overkamp K.M."/>
            <person name="Park H.-S."/>
            <person name="Perrone G."/>
            <person name="Piumi F."/>
            <person name="Punt P.J."/>
            <person name="Ram A.F."/>
            <person name="Ramon A."/>
            <person name="Rauscher S."/>
            <person name="Record E."/>
            <person name="Riano-Pachon D.M."/>
            <person name="Robert V."/>
            <person name="Roehrig J."/>
            <person name="Ruller R."/>
            <person name="Salamov A."/>
            <person name="Salih N.S."/>
            <person name="Samson R.A."/>
            <person name="Sandor E."/>
            <person name="Sanguinetti M."/>
            <person name="Schuetze T."/>
            <person name="Sepcic K."/>
            <person name="Shelest E."/>
            <person name="Sherlock G."/>
            <person name="Sophianopoulou V."/>
            <person name="Squina F.M."/>
            <person name="Sun H."/>
            <person name="Susca A."/>
            <person name="Todd R.B."/>
            <person name="Tsang A."/>
            <person name="Unkles S.E."/>
            <person name="van de Wiele N."/>
            <person name="van Rossen-Uffink D."/>
            <person name="Oliveira J.V."/>
            <person name="Vesth T.C."/>
            <person name="Visser J."/>
            <person name="Yu J.-H."/>
            <person name="Zhou M."/>
            <person name="Andersen M.R."/>
            <person name="Archer D.B."/>
            <person name="Baker S.E."/>
            <person name="Benoit I."/>
            <person name="Brakhage A.A."/>
            <person name="Braus G.H."/>
            <person name="Fischer R."/>
            <person name="Frisvad J.C."/>
            <person name="Goldman G.H."/>
            <person name="Houbraken J."/>
            <person name="Oakley B."/>
            <person name="Pocsi I."/>
            <person name="Scazzocchio C."/>
            <person name="Seiboth B."/>
            <person name="vanKuyk P.A."/>
            <person name="Wortman J."/>
            <person name="Dyer P.S."/>
            <person name="Grigoriev I.V."/>
        </authorList>
    </citation>
    <scope>NUCLEOTIDE SEQUENCE [LARGE SCALE GENOMIC DNA]</scope>
    <source>
        <strain evidence="2">DTO 134E9</strain>
    </source>
</reference>
<protein>
    <submittedName>
        <fullName evidence="1">Uncharacterized protein</fullName>
    </submittedName>
</protein>
<evidence type="ECO:0000313" key="1">
    <source>
        <dbReference type="EMBL" id="OJJ33742.1"/>
    </source>
</evidence>
<dbReference type="VEuPathDB" id="FungiDB:ASPWEDRAFT_41607"/>
<dbReference type="InterPro" id="IPR015422">
    <property type="entry name" value="PyrdxlP-dep_Trfase_small"/>
</dbReference>
<dbReference type="Gene3D" id="3.90.1150.10">
    <property type="entry name" value="Aspartate Aminotransferase, domain 1"/>
    <property type="match status" value="1"/>
</dbReference>
<proteinExistence type="predicted"/>
<dbReference type="RefSeq" id="XP_040687418.1">
    <property type="nucleotide sequence ID" value="XM_040835605.1"/>
</dbReference>
<organism evidence="1 2">
    <name type="scientific">Aspergillus wentii DTO 134E9</name>
    <dbReference type="NCBI Taxonomy" id="1073089"/>
    <lineage>
        <taxon>Eukaryota</taxon>
        <taxon>Fungi</taxon>
        <taxon>Dikarya</taxon>
        <taxon>Ascomycota</taxon>
        <taxon>Pezizomycotina</taxon>
        <taxon>Eurotiomycetes</taxon>
        <taxon>Eurotiomycetidae</taxon>
        <taxon>Eurotiales</taxon>
        <taxon>Aspergillaceae</taxon>
        <taxon>Aspergillus</taxon>
        <taxon>Aspergillus subgen. Cremei</taxon>
    </lineage>
</organism>
<dbReference type="GeneID" id="63751453"/>